<proteinExistence type="predicted"/>
<dbReference type="KEGG" id="pmm:PMM0847"/>
<dbReference type="EMBL" id="BX548174">
    <property type="protein sequence ID" value="CAE19306.1"/>
    <property type="molecule type" value="Genomic_DNA"/>
</dbReference>
<evidence type="ECO:0000313" key="6">
    <source>
        <dbReference type="Proteomes" id="UP000001026"/>
    </source>
</evidence>
<dbReference type="SMART" id="SM00357">
    <property type="entry name" value="CSP"/>
    <property type="match status" value="1"/>
</dbReference>
<keyword evidence="3" id="KW-0269">Exonuclease</keyword>
<dbReference type="InterPro" id="IPR013223">
    <property type="entry name" value="RNase_B_OB_dom"/>
</dbReference>
<reference evidence="5 6" key="1">
    <citation type="journal article" date="2003" name="Nature">
        <title>Genome divergence in two Prochlorococcus ecotypes reflects oceanic niche differentiation.</title>
        <authorList>
            <person name="Rocap G."/>
            <person name="Larimer F.W."/>
            <person name="Lamerdin J.E."/>
            <person name="Malfatti S."/>
            <person name="Chain P."/>
            <person name="Ahlgren N.A."/>
            <person name="Arellano A."/>
            <person name="Coleman M."/>
            <person name="Hauser L."/>
            <person name="Hess W.R."/>
            <person name="Johnson Z.I."/>
            <person name="Land M.L."/>
            <person name="Lindell D."/>
            <person name="Post A.F."/>
            <person name="Regala W."/>
            <person name="Shah M."/>
            <person name="Shaw S.L."/>
            <person name="Steglich C."/>
            <person name="Sullivan M.B."/>
            <person name="Ting C.S."/>
            <person name="Tolonen A."/>
            <person name="Webb E.A."/>
            <person name="Zinser E.R."/>
            <person name="Chisholm S.W."/>
        </authorList>
    </citation>
    <scope>NUCLEOTIDE SEQUENCE [LARGE SCALE GENOMIC DNA]</scope>
    <source>
        <strain evidence="6">CCMP1986 / NIES-2087 / MED4</strain>
    </source>
</reference>
<dbReference type="SMART" id="SM00955">
    <property type="entry name" value="RNB"/>
    <property type="match status" value="1"/>
</dbReference>
<organism evidence="5 6">
    <name type="scientific">Prochlorococcus marinus subsp. pastoris (strain CCMP1986 / NIES-2087 / MED4)</name>
    <dbReference type="NCBI Taxonomy" id="59919"/>
    <lineage>
        <taxon>Bacteria</taxon>
        <taxon>Bacillati</taxon>
        <taxon>Cyanobacteriota</taxon>
        <taxon>Cyanophyceae</taxon>
        <taxon>Synechococcales</taxon>
        <taxon>Prochlorococcaceae</taxon>
        <taxon>Prochlorococcus</taxon>
    </lineage>
</organism>
<feature type="domain" description="S1 motif" evidence="4">
    <location>
        <begin position="658"/>
        <end position="739"/>
    </location>
</feature>
<evidence type="ECO:0000256" key="1">
    <source>
        <dbReference type="ARBA" id="ARBA00022722"/>
    </source>
</evidence>
<dbReference type="InterPro" id="IPR001900">
    <property type="entry name" value="RNase_II/R"/>
</dbReference>
<keyword evidence="2" id="KW-0378">Hydrolase</keyword>
<dbReference type="SUPFAM" id="SSF50249">
    <property type="entry name" value="Nucleic acid-binding proteins"/>
    <property type="match status" value="3"/>
</dbReference>
<dbReference type="Pfam" id="PF08206">
    <property type="entry name" value="OB_RNB"/>
    <property type="match status" value="1"/>
</dbReference>
<dbReference type="HOGENOM" id="CLU_002333_7_3_3"/>
<dbReference type="InterPro" id="IPR003029">
    <property type="entry name" value="S1_domain"/>
</dbReference>
<dbReference type="GO" id="GO:0004540">
    <property type="term" value="F:RNA nuclease activity"/>
    <property type="evidence" value="ECO:0007669"/>
    <property type="project" value="InterPro"/>
</dbReference>
<keyword evidence="1" id="KW-0540">Nuclease</keyword>
<dbReference type="SMART" id="SM00316">
    <property type="entry name" value="S1"/>
    <property type="match status" value="1"/>
</dbReference>
<dbReference type="STRING" id="59919.PMM0847"/>
<dbReference type="RefSeq" id="WP_011132481.1">
    <property type="nucleotide sequence ID" value="NC_005072.1"/>
</dbReference>
<sequence length="739" mass="86161">MFSTSSIIENLNQEEGLEYKKLCRLLNLSKKTDKAKLDIALRALEELEIINKNKDNEYFNVKESNHLVAKIRCSSKGYCFAVRENNNEDIYIKENLLNYAWNGDKVLVRIIKDGVRRRSPEGVVDCILERTNQILLAKVEIIKDEVYGIPIDDRILAKIKLPKKDEKYKYNPINKNIVKIEIDLFPIAQQEGNGHVIKELTLNNNEKLDTDFVLSKSNIHRIANVQNPKLTVSNQQQRLDLSSKNSYMFKSWETENSPILPIFQIDKIKNNSYKLWIHTNTIAERLDLINKKSLQIFFDRFESFPLLEKWQNYLSDEICNAAKFNINEINDAISLCIEMNSENEIINWSFHLTKVKCSLLVENQHIDALLTRKSKARITSRILKPIKDYIEDLDKIIEISNEFRKNQLLDGKIELPKSNNNIESLKEILVHNPAEFSKEYFEPLNNNDIQTYLSPLLYEANSIWFNHSNNYGLNNASYISQELDYINVTEIIKNSELIDSNIELNDNGTLSFKKLVELCTDDNKKRILHKILFNVVRDNEVTLISNDNTIDDSKNIISPWTLPSFDFTNLMNQYNIYNMIINGKRNKSSGGNLINIMEKESWENVTWRLYNSSTLKSLDLLFNSVMIDKINEYKNKVRQFKSNMITIKKVRKAEKFIGNKYSGLIMAVQSYGFFVEIPELYVEGLVHVSTLSNDWYEYRSRQNLLIGRKSKNSYKIGDVIDIKIIKVDILKYQIDLEIV</sequence>
<dbReference type="Gene3D" id="2.40.50.140">
    <property type="entry name" value="Nucleic acid-binding proteins"/>
    <property type="match status" value="2"/>
</dbReference>
<dbReference type="eggNOG" id="COG0557">
    <property type="taxonomic scope" value="Bacteria"/>
</dbReference>
<evidence type="ECO:0000259" key="4">
    <source>
        <dbReference type="PROSITE" id="PS50126"/>
    </source>
</evidence>
<evidence type="ECO:0000256" key="2">
    <source>
        <dbReference type="ARBA" id="ARBA00022801"/>
    </source>
</evidence>
<name>Q7V1L8_PROMP</name>
<dbReference type="Proteomes" id="UP000001026">
    <property type="component" value="Chromosome"/>
</dbReference>
<dbReference type="GO" id="GO:0004527">
    <property type="term" value="F:exonuclease activity"/>
    <property type="evidence" value="ECO:0007669"/>
    <property type="project" value="UniProtKB-KW"/>
</dbReference>
<accession>Q7V1L8</accession>
<evidence type="ECO:0000256" key="3">
    <source>
        <dbReference type="ARBA" id="ARBA00022839"/>
    </source>
</evidence>
<dbReference type="PROSITE" id="PS50126">
    <property type="entry name" value="S1"/>
    <property type="match status" value="1"/>
</dbReference>
<gene>
    <name evidence="5" type="primary">zam</name>
    <name evidence="5" type="ordered locus">PMM0847</name>
</gene>
<evidence type="ECO:0000313" key="5">
    <source>
        <dbReference type="EMBL" id="CAE19306.1"/>
    </source>
</evidence>
<dbReference type="GO" id="GO:0003723">
    <property type="term" value="F:RNA binding"/>
    <property type="evidence" value="ECO:0007669"/>
    <property type="project" value="InterPro"/>
</dbReference>
<protein>
    <submittedName>
        <fullName evidence="5">Putative acetazolamide conferring resistance protein Zam</fullName>
    </submittedName>
</protein>
<dbReference type="Pfam" id="PF00773">
    <property type="entry name" value="RNB"/>
    <property type="match status" value="1"/>
</dbReference>
<dbReference type="AlphaFoldDB" id="Q7V1L8"/>
<dbReference type="Pfam" id="PF00575">
    <property type="entry name" value="S1"/>
    <property type="match status" value="1"/>
</dbReference>
<dbReference type="OrthoDB" id="9764149at2"/>
<dbReference type="CDD" id="cd04471">
    <property type="entry name" value="S1_RNase_R"/>
    <property type="match status" value="1"/>
</dbReference>
<dbReference type="InterPro" id="IPR011129">
    <property type="entry name" value="CSD"/>
</dbReference>
<dbReference type="InterPro" id="IPR012340">
    <property type="entry name" value="NA-bd_OB-fold"/>
</dbReference>